<proteinExistence type="predicted"/>
<gene>
    <name evidence="1" type="ORF">CCUG63697_00346</name>
</gene>
<dbReference type="Gene3D" id="1.10.10.60">
    <property type="entry name" value="Homeodomain-like"/>
    <property type="match status" value="1"/>
</dbReference>
<reference evidence="1 2" key="1">
    <citation type="journal article" date="2019" name="Sci. Rep.">
        <title>Extended insight into the Mycobacterium chelonae-abscessus complex through whole genome sequencing of Mycobacterium salmoniphilum outbreak and Mycobacterium salmoniphilum-like strains.</title>
        <authorList>
            <person name="Behra P.R.K."/>
            <person name="Das S."/>
            <person name="Pettersson B.M.F."/>
            <person name="Shirreff L."/>
            <person name="DuCote T."/>
            <person name="Jacobsson K.G."/>
            <person name="Ennis D.G."/>
            <person name="Kirsebom L.A."/>
        </authorList>
    </citation>
    <scope>NUCLEOTIDE SEQUENCE [LARGE SCALE GENOMIC DNA]</scope>
    <source>
        <strain evidence="1 2">CCUG 63697</strain>
    </source>
</reference>
<dbReference type="SUPFAM" id="SSF48295">
    <property type="entry name" value="TrpR-like"/>
    <property type="match status" value="1"/>
</dbReference>
<dbReference type="Proteomes" id="UP000295165">
    <property type="component" value="Unassembled WGS sequence"/>
</dbReference>
<dbReference type="EMBL" id="PECC01000026">
    <property type="protein sequence ID" value="TDZ51876.1"/>
    <property type="molecule type" value="Genomic_DNA"/>
</dbReference>
<evidence type="ECO:0000313" key="1">
    <source>
        <dbReference type="EMBL" id="TDZ51876.1"/>
    </source>
</evidence>
<protein>
    <submittedName>
        <fullName evidence="1">Uncharacterized protein</fullName>
    </submittedName>
</protein>
<evidence type="ECO:0000313" key="2">
    <source>
        <dbReference type="Proteomes" id="UP000295165"/>
    </source>
</evidence>
<organism evidence="1 2">
    <name type="scientific">Mycobacteroides franklinii</name>
    <dbReference type="NCBI Taxonomy" id="948102"/>
    <lineage>
        <taxon>Bacteria</taxon>
        <taxon>Bacillati</taxon>
        <taxon>Actinomycetota</taxon>
        <taxon>Actinomycetes</taxon>
        <taxon>Mycobacteriales</taxon>
        <taxon>Mycobacteriaceae</taxon>
        <taxon>Mycobacteroides</taxon>
    </lineage>
</organism>
<dbReference type="InterPro" id="IPR010921">
    <property type="entry name" value="Trp_repressor/repl_initiator"/>
</dbReference>
<keyword evidence="2" id="KW-1185">Reference proteome</keyword>
<dbReference type="GO" id="GO:0043565">
    <property type="term" value="F:sequence-specific DNA binding"/>
    <property type="evidence" value="ECO:0007669"/>
    <property type="project" value="InterPro"/>
</dbReference>
<comment type="caution">
    <text evidence="1">The sequence shown here is derived from an EMBL/GenBank/DDBJ whole genome shotgun (WGS) entry which is preliminary data.</text>
</comment>
<dbReference type="AlphaFoldDB" id="A0A4R8R6F9"/>
<sequence>MKLKSSTAGDSSLARIGRHFGVDHGTVWHQLKKRGIGMRDTHGRET</sequence>
<name>A0A4R8R6F9_9MYCO</name>
<accession>A0A4R8R6F9</accession>